<feature type="compositionally biased region" description="Low complexity" evidence="2">
    <location>
        <begin position="344"/>
        <end position="361"/>
    </location>
</feature>
<dbReference type="AlphaFoldDB" id="A0A2C5X0T4"/>
<dbReference type="Pfam" id="PF20994">
    <property type="entry name" value="CENPU"/>
    <property type="match status" value="1"/>
</dbReference>
<evidence type="ECO:0000313" key="5">
    <source>
        <dbReference type="Proteomes" id="UP000222788"/>
    </source>
</evidence>
<evidence type="ECO:0000256" key="1">
    <source>
        <dbReference type="SAM" id="Coils"/>
    </source>
</evidence>
<dbReference type="InterPro" id="IPR048743">
    <property type="entry name" value="AME1"/>
</dbReference>
<evidence type="ECO:0000313" key="4">
    <source>
        <dbReference type="EMBL" id="PHH51511.1"/>
    </source>
</evidence>
<keyword evidence="5" id="KW-1185">Reference proteome</keyword>
<feature type="compositionally biased region" description="Acidic residues" evidence="2">
    <location>
        <begin position="265"/>
        <end position="276"/>
    </location>
</feature>
<gene>
    <name evidence="4" type="ORF">CFIMG_008687RA00001</name>
</gene>
<feature type="region of interest" description="Disordered" evidence="2">
    <location>
        <begin position="1"/>
        <end position="153"/>
    </location>
</feature>
<feature type="region of interest" description="Disordered" evidence="2">
    <location>
        <begin position="244"/>
        <end position="277"/>
    </location>
</feature>
<dbReference type="OrthoDB" id="5377952at2759"/>
<evidence type="ECO:0000259" key="3">
    <source>
        <dbReference type="Pfam" id="PF20994"/>
    </source>
</evidence>
<feature type="compositionally biased region" description="Low complexity" evidence="2">
    <location>
        <begin position="298"/>
        <end position="311"/>
    </location>
</feature>
<feature type="coiled-coil region" evidence="1">
    <location>
        <begin position="470"/>
        <end position="542"/>
    </location>
</feature>
<feature type="domain" description="Inner kinetochore subunit AME1" evidence="3">
    <location>
        <begin position="419"/>
        <end position="622"/>
    </location>
</feature>
<dbReference type="Proteomes" id="UP000222788">
    <property type="component" value="Unassembled WGS sequence"/>
</dbReference>
<feature type="compositionally biased region" description="Pro residues" evidence="2">
    <location>
        <begin position="55"/>
        <end position="65"/>
    </location>
</feature>
<dbReference type="EMBL" id="APWK03000092">
    <property type="protein sequence ID" value="PHH51511.1"/>
    <property type="molecule type" value="Genomic_DNA"/>
</dbReference>
<accession>A0A2C5X0T4</accession>
<organism evidence="4 5">
    <name type="scientific">Ceratocystis fimbriata CBS 114723</name>
    <dbReference type="NCBI Taxonomy" id="1035309"/>
    <lineage>
        <taxon>Eukaryota</taxon>
        <taxon>Fungi</taxon>
        <taxon>Dikarya</taxon>
        <taxon>Ascomycota</taxon>
        <taxon>Pezizomycotina</taxon>
        <taxon>Sordariomycetes</taxon>
        <taxon>Hypocreomycetidae</taxon>
        <taxon>Microascales</taxon>
        <taxon>Ceratocystidaceae</taxon>
        <taxon>Ceratocystis</taxon>
    </lineage>
</organism>
<proteinExistence type="predicted"/>
<reference evidence="4 5" key="1">
    <citation type="journal article" date="2013" name="Fungal Biol.">
        <title>Analysis of microsatellite markers in the genome of the plant pathogen Ceratocystis fimbriata.</title>
        <authorList>
            <person name="Simpson M.C."/>
            <person name="Wilken P.M."/>
            <person name="Coetzee M.P."/>
            <person name="Wingfield M.J."/>
            <person name="Wingfield B.D."/>
        </authorList>
    </citation>
    <scope>NUCLEOTIDE SEQUENCE [LARGE SCALE GENOMIC DNA]</scope>
    <source>
        <strain evidence="4 5">CBS 114723</strain>
    </source>
</reference>
<comment type="caution">
    <text evidence="4">The sequence shown here is derived from an EMBL/GenBank/DDBJ whole genome shotgun (WGS) entry which is preliminary data.</text>
</comment>
<protein>
    <recommendedName>
        <fullName evidence="3">Inner kinetochore subunit AME1 domain-containing protein</fullName>
    </recommendedName>
</protein>
<reference evidence="4 5" key="2">
    <citation type="journal article" date="2013" name="IMA Fungus">
        <title>IMA Genome-F 1: Ceratocystis fimbriata: Draft nuclear genome sequence for the plant pathogen, Ceratocystis fimbriata.</title>
        <authorList>
            <person name="Wilken P.M."/>
            <person name="Steenkamp E.T."/>
            <person name="Wingfield M.J."/>
            <person name="de Beer Z.W."/>
            <person name="Wingfield B.D."/>
        </authorList>
    </citation>
    <scope>NUCLEOTIDE SEQUENCE [LARGE SCALE GENOMIC DNA]</scope>
    <source>
        <strain evidence="4 5">CBS 114723</strain>
    </source>
</reference>
<keyword evidence="1" id="KW-0175">Coiled coil</keyword>
<sequence length="630" mass="69105">MATRAERMQQRLRGAQRHQVEDLEFGSLFPTESFPVATLHEPAPEPESQESSSPEPEPSITPPPRIDTAAKAAEPALTEEETRETEPLSVQPQHPSPPRQSPPLRRSPRNKSVTPSALDEQPELPPHPSNSVIIDEVTESPTDAPGSGHRQRRIERVALHSSGAGLQHVLDDLDSGAVAVAMLNSSSPLTRKSRMASRQRTRLSRASRLSRITGAVAEESEAVDELSPDADRIRRVSNVEIPASPEMLPVADDTEPTTTARVDYPDEEEAEAIADEEAAHVLLRNKRLRDESPELLLSEPPQRISSPSIPQYSEVPEAQLSPSPSPTPELVDLQPPQKRSRRTQAQSLSPSQSQSQSQAQLPPKPRSKAHKARKTQPENVSNRFSNLDKKTTIPIAVQRFSAPSKASQESDKDGDLTMIAISKIPCTSRSGVNTIDVLSQVCEEVLDNSIAQLLAAAESADASVAGPHAKKEYKAKIRALEAFQQELRSRLLQHTIHVDALHTLKKRVRRAAADKARLRAQVLQLRAEKDQLTLRMDAARDMHDTNTRDLHARLDMSTTMHAVESVLDRGAMSSDLPPAEAREAELANLELIVATVAEQASSRGPGGGALNQIREFNRFLERAAHALESR</sequence>
<evidence type="ECO:0000256" key="2">
    <source>
        <dbReference type="SAM" id="MobiDB-lite"/>
    </source>
</evidence>
<feature type="region of interest" description="Disordered" evidence="2">
    <location>
        <begin position="290"/>
        <end position="387"/>
    </location>
</feature>
<feature type="compositionally biased region" description="Basic residues" evidence="2">
    <location>
        <begin position="365"/>
        <end position="374"/>
    </location>
</feature>
<name>A0A2C5X0T4_9PEZI</name>